<sequence length="25" mass="2593">DTSRRLNAGTVEAGSWELGPSNTSS</sequence>
<feature type="region of interest" description="Disordered" evidence="1">
    <location>
        <begin position="1"/>
        <end position="25"/>
    </location>
</feature>
<dbReference type="EMBL" id="CAJOBE010034023">
    <property type="protein sequence ID" value="CAF4302567.1"/>
    <property type="molecule type" value="Genomic_DNA"/>
</dbReference>
<name>A0A820I6T8_9BILA</name>
<protein>
    <submittedName>
        <fullName evidence="2">Uncharacterized protein</fullName>
    </submittedName>
</protein>
<organism evidence="2 3">
    <name type="scientific">Rotaria sordida</name>
    <dbReference type="NCBI Taxonomy" id="392033"/>
    <lineage>
        <taxon>Eukaryota</taxon>
        <taxon>Metazoa</taxon>
        <taxon>Spiralia</taxon>
        <taxon>Gnathifera</taxon>
        <taxon>Rotifera</taxon>
        <taxon>Eurotatoria</taxon>
        <taxon>Bdelloidea</taxon>
        <taxon>Philodinida</taxon>
        <taxon>Philodinidae</taxon>
        <taxon>Rotaria</taxon>
    </lineage>
</organism>
<dbReference type="AlphaFoldDB" id="A0A820I6T8"/>
<proteinExistence type="predicted"/>
<evidence type="ECO:0000313" key="2">
    <source>
        <dbReference type="EMBL" id="CAF4302567.1"/>
    </source>
</evidence>
<accession>A0A820I6T8</accession>
<comment type="caution">
    <text evidence="2">The sequence shown here is derived from an EMBL/GenBank/DDBJ whole genome shotgun (WGS) entry which is preliminary data.</text>
</comment>
<evidence type="ECO:0000313" key="3">
    <source>
        <dbReference type="Proteomes" id="UP000663874"/>
    </source>
</evidence>
<dbReference type="Proteomes" id="UP000663874">
    <property type="component" value="Unassembled WGS sequence"/>
</dbReference>
<evidence type="ECO:0000256" key="1">
    <source>
        <dbReference type="SAM" id="MobiDB-lite"/>
    </source>
</evidence>
<reference evidence="2" key="1">
    <citation type="submission" date="2021-02" db="EMBL/GenBank/DDBJ databases">
        <authorList>
            <person name="Nowell W R."/>
        </authorList>
    </citation>
    <scope>NUCLEOTIDE SEQUENCE</scope>
</reference>
<gene>
    <name evidence="2" type="ORF">FNK824_LOCUS40695</name>
</gene>
<feature type="non-terminal residue" evidence="2">
    <location>
        <position position="1"/>
    </location>
</feature>